<evidence type="ECO:0000313" key="9">
    <source>
        <dbReference type="EMBL" id="MET3652807.1"/>
    </source>
</evidence>
<keyword evidence="5 6" id="KW-0560">Oxidoreductase</keyword>
<feature type="domain" description="Alpha-glycerophosphate oxidase C-terminal" evidence="8">
    <location>
        <begin position="388"/>
        <end position="477"/>
    </location>
</feature>
<dbReference type="InterPro" id="IPR031656">
    <property type="entry name" value="DAO_C"/>
</dbReference>
<comment type="cofactor">
    <cofactor evidence="1 6">
        <name>FAD</name>
        <dbReference type="ChEBI" id="CHEBI:57692"/>
    </cofactor>
</comment>
<evidence type="ECO:0000256" key="1">
    <source>
        <dbReference type="ARBA" id="ARBA00001974"/>
    </source>
</evidence>
<dbReference type="Pfam" id="PF16901">
    <property type="entry name" value="DAO_C"/>
    <property type="match status" value="1"/>
</dbReference>
<comment type="similarity">
    <text evidence="2 6">Belongs to the FAD-dependent glycerol-3-phosphate dehydrogenase family.</text>
</comment>
<dbReference type="InterPro" id="IPR036188">
    <property type="entry name" value="FAD/NAD-bd_sf"/>
</dbReference>
<gene>
    <name evidence="9" type="ORF">ABIC75_002539</name>
</gene>
<accession>A0ABV2JVF9</accession>
<keyword evidence="10" id="KW-1185">Reference proteome</keyword>
<dbReference type="PRINTS" id="PR01001">
    <property type="entry name" value="FADG3PDH"/>
</dbReference>
<evidence type="ECO:0000313" key="10">
    <source>
        <dbReference type="Proteomes" id="UP001549184"/>
    </source>
</evidence>
<evidence type="ECO:0000256" key="5">
    <source>
        <dbReference type="ARBA" id="ARBA00023002"/>
    </source>
</evidence>
<dbReference type="NCBIfam" id="NF009906">
    <property type="entry name" value="PRK13369.1"/>
    <property type="match status" value="1"/>
</dbReference>
<dbReference type="Gene3D" id="3.50.50.60">
    <property type="entry name" value="FAD/NAD(P)-binding domain"/>
    <property type="match status" value="1"/>
</dbReference>
<keyword evidence="3 6" id="KW-0285">Flavoprotein</keyword>
<keyword evidence="4" id="KW-0274">FAD</keyword>
<evidence type="ECO:0000256" key="3">
    <source>
        <dbReference type="ARBA" id="ARBA00022630"/>
    </source>
</evidence>
<comment type="catalytic activity">
    <reaction evidence="6">
        <text>a quinone + sn-glycerol 3-phosphate = dihydroxyacetone phosphate + a quinol</text>
        <dbReference type="Rhea" id="RHEA:18977"/>
        <dbReference type="ChEBI" id="CHEBI:24646"/>
        <dbReference type="ChEBI" id="CHEBI:57597"/>
        <dbReference type="ChEBI" id="CHEBI:57642"/>
        <dbReference type="ChEBI" id="CHEBI:132124"/>
        <dbReference type="EC" id="1.1.5.3"/>
    </reaction>
</comment>
<feature type="domain" description="FAD dependent oxidoreductase" evidence="7">
    <location>
        <begin position="6"/>
        <end position="361"/>
    </location>
</feature>
<reference evidence="9 10" key="1">
    <citation type="submission" date="2024-06" db="EMBL/GenBank/DDBJ databases">
        <title>Sorghum-associated microbial communities from plants grown in Nebraska, USA.</title>
        <authorList>
            <person name="Schachtman D."/>
        </authorList>
    </citation>
    <scope>NUCLEOTIDE SEQUENCE [LARGE SCALE GENOMIC DNA]</scope>
    <source>
        <strain evidence="9 10">1073</strain>
    </source>
</reference>
<protein>
    <recommendedName>
        <fullName evidence="6">Glycerol-3-phosphate dehydrogenase</fullName>
        <ecNumber evidence="6">1.1.5.3</ecNumber>
    </recommendedName>
</protein>
<proteinExistence type="inferred from homology"/>
<sequence length="509" mass="56891">MSESYDLLIVGGGINGAGIARDATGRGLSVCLCERDDLAAHTSSASTKLIHGGLRYLEQYHFNLVGKALAERQVLLRAAPHIIWPLRFVLPHQSHLRPGWMIRLGLFLYDHLGGRRQVFPRSRRVSLKGHASGAPLRDEFRTGFVYSDAWVQDARLVVLNAMDAQERGATILTRTHCVGAQRDANGWTVQVASADHGTSHIRAKALVNATGPWAVQFLDQVAKVRHDHALRLVKGSHIVVPRLFEHRYAYIFQQPDRRVVFAIPYETDFTLIGTTDVDYHDDPSAPRIAPDEAQYLCDAVNRYFKRHVTPADVVWNYSGVRPLLDDEQSNASQVTRDYLLEMDQQGAPLLNVFGGKLTTYRKLAEEAVDLMAPLFQQATAAWTSEGPPLPGGDRPDIDTWQSELQALHPWLPESLARRWVRSYGSRCRRVIGPARALADLGEHFGHDLYQAEVDYLCKAEWARTTDDVLWRRSKLGLRFSAPQVNKLSTYLASRAAAPVGSASNEHSSL</sequence>
<dbReference type="Gene3D" id="6.10.250.1890">
    <property type="match status" value="1"/>
</dbReference>
<dbReference type="RefSeq" id="WP_354014195.1">
    <property type="nucleotide sequence ID" value="NZ_JBEPMU010000003.1"/>
</dbReference>
<comment type="caution">
    <text evidence="9">The sequence shown here is derived from an EMBL/GenBank/DDBJ whole genome shotgun (WGS) entry which is preliminary data.</text>
</comment>
<name>A0ABV2JVF9_9GAMM</name>
<dbReference type="Gene3D" id="3.30.9.10">
    <property type="entry name" value="D-Amino Acid Oxidase, subunit A, domain 2"/>
    <property type="match status" value="1"/>
</dbReference>
<dbReference type="GO" id="GO:0004368">
    <property type="term" value="F:glycerol-3-phosphate dehydrogenase (quinone) activity"/>
    <property type="evidence" value="ECO:0007669"/>
    <property type="project" value="UniProtKB-EC"/>
</dbReference>
<dbReference type="Gene3D" id="1.10.8.870">
    <property type="entry name" value="Alpha-glycerophosphate oxidase, cap domain"/>
    <property type="match status" value="1"/>
</dbReference>
<dbReference type="SUPFAM" id="SSF51905">
    <property type="entry name" value="FAD/NAD(P)-binding domain"/>
    <property type="match status" value="1"/>
</dbReference>
<dbReference type="PANTHER" id="PTHR11985">
    <property type="entry name" value="GLYCEROL-3-PHOSPHATE DEHYDROGENASE"/>
    <property type="match status" value="1"/>
</dbReference>
<dbReference type="PANTHER" id="PTHR11985:SF15">
    <property type="entry name" value="GLYCEROL-3-PHOSPHATE DEHYDROGENASE, MITOCHONDRIAL"/>
    <property type="match status" value="1"/>
</dbReference>
<dbReference type="Proteomes" id="UP001549184">
    <property type="component" value="Unassembled WGS sequence"/>
</dbReference>
<dbReference type="InterPro" id="IPR006076">
    <property type="entry name" value="FAD-dep_OxRdtase"/>
</dbReference>
<evidence type="ECO:0000259" key="7">
    <source>
        <dbReference type="Pfam" id="PF01266"/>
    </source>
</evidence>
<organism evidence="9 10">
    <name type="scientific">Dyella japonica</name>
    <dbReference type="NCBI Taxonomy" id="231455"/>
    <lineage>
        <taxon>Bacteria</taxon>
        <taxon>Pseudomonadati</taxon>
        <taxon>Pseudomonadota</taxon>
        <taxon>Gammaproteobacteria</taxon>
        <taxon>Lysobacterales</taxon>
        <taxon>Rhodanobacteraceae</taxon>
        <taxon>Dyella</taxon>
    </lineage>
</organism>
<dbReference type="EC" id="1.1.5.3" evidence="6"/>
<dbReference type="InterPro" id="IPR000447">
    <property type="entry name" value="G3P_DH_FAD-dep"/>
</dbReference>
<dbReference type="PROSITE" id="PS00978">
    <property type="entry name" value="FAD_G3PDH_2"/>
    <property type="match status" value="1"/>
</dbReference>
<dbReference type="Pfam" id="PF01266">
    <property type="entry name" value="DAO"/>
    <property type="match status" value="1"/>
</dbReference>
<dbReference type="EMBL" id="JBEPMU010000003">
    <property type="protein sequence ID" value="MET3652807.1"/>
    <property type="molecule type" value="Genomic_DNA"/>
</dbReference>
<evidence type="ECO:0000256" key="4">
    <source>
        <dbReference type="ARBA" id="ARBA00022827"/>
    </source>
</evidence>
<evidence type="ECO:0000259" key="8">
    <source>
        <dbReference type="Pfam" id="PF16901"/>
    </source>
</evidence>
<dbReference type="PROSITE" id="PS00977">
    <property type="entry name" value="FAD_G3PDH_1"/>
    <property type="match status" value="1"/>
</dbReference>
<dbReference type="InterPro" id="IPR038299">
    <property type="entry name" value="DAO_C_sf"/>
</dbReference>
<dbReference type="NCBIfam" id="NF008899">
    <property type="entry name" value="PRK12266.1"/>
    <property type="match status" value="1"/>
</dbReference>
<evidence type="ECO:0000256" key="2">
    <source>
        <dbReference type="ARBA" id="ARBA00007330"/>
    </source>
</evidence>
<evidence type="ECO:0000256" key="6">
    <source>
        <dbReference type="RuleBase" id="RU361217"/>
    </source>
</evidence>